<dbReference type="SUPFAM" id="SSF161098">
    <property type="entry name" value="MetI-like"/>
    <property type="match status" value="1"/>
</dbReference>
<keyword evidence="10" id="KW-1185">Reference proteome</keyword>
<dbReference type="EMBL" id="FMKA01000024">
    <property type="protein sequence ID" value="SCP98684.1"/>
    <property type="molecule type" value="Genomic_DNA"/>
</dbReference>
<dbReference type="RefSeq" id="WP_091235793.1">
    <property type="nucleotide sequence ID" value="NZ_FMKA01000024.1"/>
</dbReference>
<evidence type="ECO:0000259" key="8">
    <source>
        <dbReference type="PROSITE" id="PS50928"/>
    </source>
</evidence>
<feature type="transmembrane region" description="Helical" evidence="7">
    <location>
        <begin position="72"/>
        <end position="96"/>
    </location>
</feature>
<keyword evidence="4 7" id="KW-0812">Transmembrane</keyword>
<feature type="transmembrane region" description="Helical" evidence="7">
    <location>
        <begin position="12"/>
        <end position="36"/>
    </location>
</feature>
<keyword evidence="6 7" id="KW-0472">Membrane</keyword>
<protein>
    <submittedName>
        <fullName evidence="9">Putative aldouronate transport system permease protein</fullName>
    </submittedName>
</protein>
<evidence type="ECO:0000256" key="6">
    <source>
        <dbReference type="ARBA" id="ARBA00023136"/>
    </source>
</evidence>
<dbReference type="PANTHER" id="PTHR43744:SF9">
    <property type="entry name" value="POLYGALACTURONAN_RHAMNOGALACTURONAN TRANSPORT SYSTEM PERMEASE PROTEIN YTCP"/>
    <property type="match status" value="1"/>
</dbReference>
<feature type="transmembrane region" description="Helical" evidence="7">
    <location>
        <begin position="108"/>
        <end position="128"/>
    </location>
</feature>
<evidence type="ECO:0000256" key="3">
    <source>
        <dbReference type="ARBA" id="ARBA00022475"/>
    </source>
</evidence>
<dbReference type="Proteomes" id="UP000199315">
    <property type="component" value="Unassembled WGS sequence"/>
</dbReference>
<evidence type="ECO:0000313" key="9">
    <source>
        <dbReference type="EMBL" id="SCP98684.1"/>
    </source>
</evidence>
<gene>
    <name evidence="9" type="ORF">SAMN05421730_102426</name>
</gene>
<accession>A0A1D3TWR1</accession>
<sequence length="296" mass="32930">MRTKGQKGWSLGANIILSIMSLLAIMPFLLLIIASFTDETVAMTDGYTYWPAKWSLAAYSYILSQAAMIGRAYLMTILVTIIGTGVGIVMTSMLAYMLSQKKLPGRKILNFFVVFTMLFNGGLVPTYIMYVKTFQVKNTIWGLIIPNLLMSAFLIMLVRNYFENSIPEELYEAARIDGASEFYNFFHIALPLSVPILATVGLMMGIAYWNDWQNGLYYLSKDAGSQYYTVQNILNNINDNIAFLASNASAGVNLADLPTTTVRMAIAVIGILPILMVYPFFQKYFSKGLTMGAVKG</sequence>
<evidence type="ECO:0000256" key="7">
    <source>
        <dbReference type="RuleBase" id="RU363032"/>
    </source>
</evidence>
<dbReference type="Gene3D" id="1.10.3720.10">
    <property type="entry name" value="MetI-like"/>
    <property type="match status" value="1"/>
</dbReference>
<name>A0A1D3TWR1_9FIRM</name>
<feature type="transmembrane region" description="Helical" evidence="7">
    <location>
        <begin position="140"/>
        <end position="162"/>
    </location>
</feature>
<dbReference type="PROSITE" id="PS50928">
    <property type="entry name" value="ABC_TM1"/>
    <property type="match status" value="1"/>
</dbReference>
<dbReference type="InterPro" id="IPR035906">
    <property type="entry name" value="MetI-like_sf"/>
</dbReference>
<keyword evidence="5 7" id="KW-1133">Transmembrane helix</keyword>
<evidence type="ECO:0000256" key="5">
    <source>
        <dbReference type="ARBA" id="ARBA00022989"/>
    </source>
</evidence>
<dbReference type="AlphaFoldDB" id="A0A1D3TWR1"/>
<dbReference type="InterPro" id="IPR000515">
    <property type="entry name" value="MetI-like"/>
</dbReference>
<dbReference type="STRING" id="1619234.SAMN05421730_102426"/>
<keyword evidence="2 7" id="KW-0813">Transport</keyword>
<dbReference type="OrthoDB" id="157184at2"/>
<evidence type="ECO:0000256" key="2">
    <source>
        <dbReference type="ARBA" id="ARBA00022448"/>
    </source>
</evidence>
<organism evidence="9 10">
    <name type="scientific">Anaerobium acetethylicum</name>
    <dbReference type="NCBI Taxonomy" id="1619234"/>
    <lineage>
        <taxon>Bacteria</taxon>
        <taxon>Bacillati</taxon>
        <taxon>Bacillota</taxon>
        <taxon>Clostridia</taxon>
        <taxon>Lachnospirales</taxon>
        <taxon>Lachnospiraceae</taxon>
        <taxon>Anaerobium</taxon>
    </lineage>
</organism>
<reference evidence="9 10" key="1">
    <citation type="submission" date="2016-09" db="EMBL/GenBank/DDBJ databases">
        <authorList>
            <person name="Capua I."/>
            <person name="De Benedictis P."/>
            <person name="Joannis T."/>
            <person name="Lombin L.H."/>
            <person name="Cattoli G."/>
        </authorList>
    </citation>
    <scope>NUCLEOTIDE SEQUENCE [LARGE SCALE GENOMIC DNA]</scope>
    <source>
        <strain evidence="9 10">GluBS11</strain>
    </source>
</reference>
<dbReference type="Pfam" id="PF00528">
    <property type="entry name" value="BPD_transp_1"/>
    <property type="match status" value="1"/>
</dbReference>
<comment type="similarity">
    <text evidence="7">Belongs to the binding-protein-dependent transport system permease family.</text>
</comment>
<proteinExistence type="inferred from homology"/>
<feature type="transmembrane region" description="Helical" evidence="7">
    <location>
        <begin position="182"/>
        <end position="209"/>
    </location>
</feature>
<dbReference type="GO" id="GO:0055085">
    <property type="term" value="P:transmembrane transport"/>
    <property type="evidence" value="ECO:0007669"/>
    <property type="project" value="InterPro"/>
</dbReference>
<dbReference type="GO" id="GO:0005886">
    <property type="term" value="C:plasma membrane"/>
    <property type="evidence" value="ECO:0007669"/>
    <property type="project" value="UniProtKB-SubCell"/>
</dbReference>
<feature type="domain" description="ABC transmembrane type-1" evidence="8">
    <location>
        <begin position="73"/>
        <end position="281"/>
    </location>
</feature>
<comment type="subcellular location">
    <subcellularLocation>
        <location evidence="1 7">Cell membrane</location>
        <topology evidence="1 7">Multi-pass membrane protein</topology>
    </subcellularLocation>
</comment>
<keyword evidence="3" id="KW-1003">Cell membrane</keyword>
<dbReference type="CDD" id="cd06261">
    <property type="entry name" value="TM_PBP2"/>
    <property type="match status" value="1"/>
</dbReference>
<feature type="transmembrane region" description="Helical" evidence="7">
    <location>
        <begin position="262"/>
        <end position="281"/>
    </location>
</feature>
<evidence type="ECO:0000256" key="1">
    <source>
        <dbReference type="ARBA" id="ARBA00004651"/>
    </source>
</evidence>
<evidence type="ECO:0000256" key="4">
    <source>
        <dbReference type="ARBA" id="ARBA00022692"/>
    </source>
</evidence>
<dbReference type="PANTHER" id="PTHR43744">
    <property type="entry name" value="ABC TRANSPORTER PERMEASE PROTEIN MG189-RELATED-RELATED"/>
    <property type="match status" value="1"/>
</dbReference>
<evidence type="ECO:0000313" key="10">
    <source>
        <dbReference type="Proteomes" id="UP000199315"/>
    </source>
</evidence>